<protein>
    <submittedName>
        <fullName evidence="1">Uncharacterized protein</fullName>
    </submittedName>
</protein>
<accession>A0ACD1HHX1</accession>
<proteinExistence type="predicted"/>
<keyword evidence="2" id="KW-1185">Reference proteome</keyword>
<reference evidence="1" key="1">
    <citation type="submission" date="2018-02" db="EMBL/GenBank/DDBJ databases">
        <title>The genomes of Aspergillus section Nigri reveals drivers in fungal speciation.</title>
        <authorList>
            <consortium name="DOE Joint Genome Institute"/>
            <person name="Vesth T.C."/>
            <person name="Nybo J."/>
            <person name="Theobald S."/>
            <person name="Brandl J."/>
            <person name="Frisvad J.C."/>
            <person name="Nielsen K.F."/>
            <person name="Lyhne E.K."/>
            <person name="Kogle M.E."/>
            <person name="Kuo A."/>
            <person name="Riley R."/>
            <person name="Clum A."/>
            <person name="Nolan M."/>
            <person name="Lipzen A."/>
            <person name="Salamov A."/>
            <person name="Henrissat B."/>
            <person name="Wiebenga A."/>
            <person name="De vries R.P."/>
            <person name="Grigoriev I.V."/>
            <person name="Mortensen U.H."/>
            <person name="Andersen M.R."/>
            <person name="Baker S.E."/>
        </authorList>
    </citation>
    <scope>NUCLEOTIDE SEQUENCE</scope>
    <source>
        <strain evidence="1">CBS 121060</strain>
    </source>
</reference>
<dbReference type="EMBL" id="KZ824940">
    <property type="protein sequence ID" value="RAH73229.1"/>
    <property type="molecule type" value="Genomic_DNA"/>
</dbReference>
<gene>
    <name evidence="1" type="ORF">BO66DRAFT_237779</name>
</gene>
<name>A0ACD1HHX1_9EURO</name>
<sequence>METVLCCGRDVARIDRQHISASLSVSGYIILLAGIVYSATGSPGLLKFLTLLQFGSDRNKSPDFTVLQAGRRSKHMLPGWKEARMEKLSHRNQGLERYKHQAS</sequence>
<evidence type="ECO:0000313" key="2">
    <source>
        <dbReference type="Proteomes" id="UP000249661"/>
    </source>
</evidence>
<organism evidence="1 2">
    <name type="scientific">Aspergillus aculeatinus CBS 121060</name>
    <dbReference type="NCBI Taxonomy" id="1448322"/>
    <lineage>
        <taxon>Eukaryota</taxon>
        <taxon>Fungi</taxon>
        <taxon>Dikarya</taxon>
        <taxon>Ascomycota</taxon>
        <taxon>Pezizomycotina</taxon>
        <taxon>Eurotiomycetes</taxon>
        <taxon>Eurotiomycetidae</taxon>
        <taxon>Eurotiales</taxon>
        <taxon>Aspergillaceae</taxon>
        <taxon>Aspergillus</taxon>
        <taxon>Aspergillus subgen. Circumdati</taxon>
    </lineage>
</organism>
<dbReference type="Proteomes" id="UP000249661">
    <property type="component" value="Unassembled WGS sequence"/>
</dbReference>
<evidence type="ECO:0000313" key="1">
    <source>
        <dbReference type="EMBL" id="RAH73229.1"/>
    </source>
</evidence>